<dbReference type="Proteomes" id="UP000829708">
    <property type="component" value="Chromosome"/>
</dbReference>
<evidence type="ECO:0000313" key="3">
    <source>
        <dbReference type="Proteomes" id="UP000829708"/>
    </source>
</evidence>
<accession>A0ABY4DE96</accession>
<dbReference type="RefSeq" id="WP_244774741.1">
    <property type="nucleotide sequence ID" value="NZ_CP094929.1"/>
</dbReference>
<proteinExistence type="predicted"/>
<name>A0ABY4DE96_9SPIR</name>
<evidence type="ECO:0008006" key="4">
    <source>
        <dbReference type="Google" id="ProtNLM"/>
    </source>
</evidence>
<reference evidence="3" key="1">
    <citation type="journal article" date="2024" name="J Bioinform Genom">
        <title>Complete genome sequence of the type strain bacterium Sphaerochaeta associata GLS2t (VKM B-2742)t.</title>
        <authorList>
            <person name="Troshina O.Y."/>
            <person name="Tepeeva A.N."/>
            <person name="Arzamasceva V.O."/>
            <person name="Whitman W.B."/>
            <person name="Varghese N."/>
            <person name="Shapiro N."/>
            <person name="Woyke T."/>
            <person name="Kripides N.C."/>
            <person name="Vasilenko O.V."/>
        </authorList>
    </citation>
    <scope>NUCLEOTIDE SEQUENCE [LARGE SCALE GENOMIC DNA]</scope>
    <source>
        <strain evidence="3">GLS2T</strain>
    </source>
</reference>
<feature type="chain" id="PRO_5047114982" description="Cell surface protein" evidence="1">
    <location>
        <begin position="24"/>
        <end position="384"/>
    </location>
</feature>
<keyword evidence="3" id="KW-1185">Reference proteome</keyword>
<gene>
    <name evidence="2" type="ORF">MUG09_06620</name>
</gene>
<feature type="signal peptide" evidence="1">
    <location>
        <begin position="1"/>
        <end position="23"/>
    </location>
</feature>
<evidence type="ECO:0000256" key="1">
    <source>
        <dbReference type="SAM" id="SignalP"/>
    </source>
</evidence>
<evidence type="ECO:0000313" key="2">
    <source>
        <dbReference type="EMBL" id="UOM52436.1"/>
    </source>
</evidence>
<protein>
    <recommendedName>
        <fullName evidence="4">Cell surface protein</fullName>
    </recommendedName>
</protein>
<keyword evidence="1" id="KW-0732">Signal</keyword>
<sequence length="384" mass="40933">MTYHVRRGILTLSLMLISAFLMADPIITASYTPQSPIYLEISPGVFTHPTVIGARLGRFAITSPNNKIYTPAFVNTGEVAENIQLTGLYKNWAGGAYYTKTDLNFKVISVAYPYGLGGTPLLQTIFGGRWPIISWDPITITANPLFVDLYLVNTNSLNPNSSASLNSNGQFYRLDTPYTFTTSFNPIFSLAVADDPNTGVGDYAPGNGETINSSGSYVVTEGQSGPNITPILDAGSLTSPDGDGFFYGDAPLVPTFSFSFLANTVNFELATAYGVNKATINQARLEVINGVVGQTYSQLLTFTDGDVSPGFLLKPSVGTSSPIGYLLFIDDAPITEGVALPWGSLNPGMNTKSLKIGGIVESEVANKVSGTYQSTITVTITNPN</sequence>
<dbReference type="EMBL" id="CP094929">
    <property type="protein sequence ID" value="UOM52436.1"/>
    <property type="molecule type" value="Genomic_DNA"/>
</dbReference>
<organism evidence="2 3">
    <name type="scientific">Sphaerochaeta associata</name>
    <dbReference type="NCBI Taxonomy" id="1129264"/>
    <lineage>
        <taxon>Bacteria</taxon>
        <taxon>Pseudomonadati</taxon>
        <taxon>Spirochaetota</taxon>
        <taxon>Spirochaetia</taxon>
        <taxon>Spirochaetales</taxon>
        <taxon>Sphaerochaetaceae</taxon>
        <taxon>Sphaerochaeta</taxon>
    </lineage>
</organism>